<dbReference type="EMBL" id="PZKL01000045">
    <property type="protein sequence ID" value="PTH79046.1"/>
    <property type="molecule type" value="Genomic_DNA"/>
</dbReference>
<dbReference type="RefSeq" id="WP_107684671.1">
    <property type="nucleotide sequence ID" value="NZ_PZKL01000045.1"/>
</dbReference>
<comment type="caution">
    <text evidence="1">The sequence shown here is derived from an EMBL/GenBank/DDBJ whole genome shotgun (WGS) entry which is preliminary data.</text>
</comment>
<accession>A0A2T4MX60</accession>
<gene>
    <name evidence="1" type="ORF">DAA48_21655</name>
</gene>
<protein>
    <submittedName>
        <fullName evidence="1">Uncharacterized protein</fullName>
    </submittedName>
</protein>
<name>A0A2T4MX60_AERVE</name>
<reference evidence="1 2" key="1">
    <citation type="submission" date="2018-03" db="EMBL/GenBank/DDBJ databases">
        <title>Aeromonas veronii whole genome sequencing and analysis.</title>
        <authorList>
            <person name="Xie H."/>
            <person name="Liu T."/>
            <person name="Wang K."/>
        </authorList>
    </citation>
    <scope>NUCLEOTIDE SEQUENCE [LARGE SCALE GENOMIC DNA]</scope>
    <source>
        <strain evidence="1 2">XH.VA.1</strain>
    </source>
</reference>
<organism evidence="1 2">
    <name type="scientific">Aeromonas veronii</name>
    <dbReference type="NCBI Taxonomy" id="654"/>
    <lineage>
        <taxon>Bacteria</taxon>
        <taxon>Pseudomonadati</taxon>
        <taxon>Pseudomonadota</taxon>
        <taxon>Gammaproteobacteria</taxon>
        <taxon>Aeromonadales</taxon>
        <taxon>Aeromonadaceae</taxon>
        <taxon>Aeromonas</taxon>
    </lineage>
</organism>
<sequence length="313" mass="35690">MYKFLQSLTQEERDVLAASVTDFLVEYTSPVLKCVASRVMDVEVGETTLQMLNSDKDIQRYEYDSLVKHYGSKVLPERAISSLLTFAKRADVAAIEAYLESEREMSPDSQAVMRVKHPHGRFDLFDTPVSADTCMEISLSSARLYRSRSSEDNISVQDGSGKMEFQLSAEQYVRFMRSDSMSVPCTINSLNCENYDAPLPDYHVNHAIRKNLKAGLQKEIEPLAVLEKEIIEMVEGKSFTSKKAINELAQKFEAFVQKFDEMEEPLKEHKFAAAHQIVDQFRSELEDQAQAELARLPEPVRHKLFIPMLGMKK</sequence>
<dbReference type="Proteomes" id="UP000241986">
    <property type="component" value="Unassembled WGS sequence"/>
</dbReference>
<evidence type="ECO:0000313" key="2">
    <source>
        <dbReference type="Proteomes" id="UP000241986"/>
    </source>
</evidence>
<evidence type="ECO:0000313" key="1">
    <source>
        <dbReference type="EMBL" id="PTH79046.1"/>
    </source>
</evidence>
<dbReference type="AlphaFoldDB" id="A0A2T4MX60"/>
<proteinExistence type="predicted"/>